<protein>
    <submittedName>
        <fullName evidence="2">Uncharacterized protein</fullName>
    </submittedName>
</protein>
<proteinExistence type="predicted"/>
<dbReference type="EMBL" id="HACA01006102">
    <property type="protein sequence ID" value="CDW23463.1"/>
    <property type="molecule type" value="Transcribed_RNA"/>
</dbReference>
<name>A0A0K2TBT5_LEPSM</name>
<feature type="transmembrane region" description="Helical" evidence="1">
    <location>
        <begin position="54"/>
        <end position="79"/>
    </location>
</feature>
<organism evidence="2">
    <name type="scientific">Lepeophtheirus salmonis</name>
    <name type="common">Salmon louse</name>
    <name type="synonym">Caligus salmonis</name>
    <dbReference type="NCBI Taxonomy" id="72036"/>
    <lineage>
        <taxon>Eukaryota</taxon>
        <taxon>Metazoa</taxon>
        <taxon>Ecdysozoa</taxon>
        <taxon>Arthropoda</taxon>
        <taxon>Crustacea</taxon>
        <taxon>Multicrustacea</taxon>
        <taxon>Hexanauplia</taxon>
        <taxon>Copepoda</taxon>
        <taxon>Siphonostomatoida</taxon>
        <taxon>Caligidae</taxon>
        <taxon>Lepeophtheirus</taxon>
    </lineage>
</organism>
<sequence length="109" mass="13083">MHGFYMPHNIVSPCCYKSTMIEITDKIIFYISTYMRRRSFFTSLRRFKSQRSSLSFLCSHFCNCFLNTLPFVIVTIRIFDVYFYFFSIRTTITPHSVSFRVLSFTNTIF</sequence>
<evidence type="ECO:0000256" key="1">
    <source>
        <dbReference type="SAM" id="Phobius"/>
    </source>
</evidence>
<keyword evidence="1" id="KW-0812">Transmembrane</keyword>
<reference evidence="2" key="1">
    <citation type="submission" date="2014-05" db="EMBL/GenBank/DDBJ databases">
        <authorList>
            <person name="Chronopoulou M."/>
        </authorList>
    </citation>
    <scope>NUCLEOTIDE SEQUENCE</scope>
    <source>
        <tissue evidence="2">Whole organism</tissue>
    </source>
</reference>
<keyword evidence="1" id="KW-1133">Transmembrane helix</keyword>
<accession>A0A0K2TBT5</accession>
<evidence type="ECO:0000313" key="2">
    <source>
        <dbReference type="EMBL" id="CDW23463.1"/>
    </source>
</evidence>
<keyword evidence="1" id="KW-0472">Membrane</keyword>
<dbReference type="AlphaFoldDB" id="A0A0K2TBT5"/>